<evidence type="ECO:0000256" key="1">
    <source>
        <dbReference type="ARBA" id="ARBA00004651"/>
    </source>
</evidence>
<keyword evidence="5 7" id="KW-1133">Transmembrane helix</keyword>
<feature type="transmembrane region" description="Helical" evidence="7">
    <location>
        <begin position="20"/>
        <end position="42"/>
    </location>
</feature>
<dbReference type="SUPFAM" id="SSF53649">
    <property type="entry name" value="Alkaline phosphatase-like"/>
    <property type="match status" value="1"/>
</dbReference>
<evidence type="ECO:0000256" key="4">
    <source>
        <dbReference type="ARBA" id="ARBA00022692"/>
    </source>
</evidence>
<feature type="domain" description="Sulfatase N-terminal" evidence="8">
    <location>
        <begin position="171"/>
        <end position="467"/>
    </location>
</feature>
<keyword evidence="4 7" id="KW-0812">Transmembrane</keyword>
<reference evidence="9 10" key="1">
    <citation type="submission" date="2020-12" db="EMBL/GenBank/DDBJ databases">
        <title>FDA dAtabase for Regulatory Grade micrObial Sequences (FDA-ARGOS): Supporting development and validation of Infectious Disease Dx tests.</title>
        <authorList>
            <person name="Sproer C."/>
            <person name="Gronow S."/>
            <person name="Severitt S."/>
            <person name="Schroder I."/>
            <person name="Tallon L."/>
            <person name="Sadzewicz L."/>
            <person name="Zhao X."/>
            <person name="Boylan J."/>
            <person name="Ott S."/>
            <person name="Bowen H."/>
            <person name="Vavikolanu K."/>
            <person name="Mehta A."/>
            <person name="Aluvathingal J."/>
            <person name="Nadendla S."/>
            <person name="Lowell S."/>
            <person name="Myers T."/>
            <person name="Yan Y."/>
            <person name="Sichtig H."/>
        </authorList>
    </citation>
    <scope>NUCLEOTIDE SEQUENCE [LARGE SCALE GENOMIC DNA]</scope>
    <source>
        <strain evidence="9 10">FDAARGOS_1001</strain>
    </source>
</reference>
<evidence type="ECO:0000256" key="3">
    <source>
        <dbReference type="ARBA" id="ARBA00022475"/>
    </source>
</evidence>
<dbReference type="CDD" id="cd16015">
    <property type="entry name" value="LTA_synthase"/>
    <property type="match status" value="1"/>
</dbReference>
<dbReference type="EMBL" id="CP066078">
    <property type="protein sequence ID" value="QQC58678.1"/>
    <property type="molecule type" value="Genomic_DNA"/>
</dbReference>
<dbReference type="Gene3D" id="3.40.720.10">
    <property type="entry name" value="Alkaline Phosphatase, subunit A"/>
    <property type="match status" value="1"/>
</dbReference>
<dbReference type="InterPro" id="IPR017850">
    <property type="entry name" value="Alkaline_phosphatase_core_sf"/>
</dbReference>
<evidence type="ECO:0000313" key="9">
    <source>
        <dbReference type="EMBL" id="QQC58678.1"/>
    </source>
</evidence>
<dbReference type="Pfam" id="PF00884">
    <property type="entry name" value="Sulfatase"/>
    <property type="match status" value="1"/>
</dbReference>
<dbReference type="RefSeq" id="WP_198489732.1">
    <property type="nucleotide sequence ID" value="NZ_CP066078.1"/>
</dbReference>
<dbReference type="PANTHER" id="PTHR47371:SF3">
    <property type="entry name" value="PHOSPHOGLYCEROL TRANSFERASE I"/>
    <property type="match status" value="1"/>
</dbReference>
<organism evidence="9 10">
    <name type="scientific">Rothia kristinae</name>
    <dbReference type="NCBI Taxonomy" id="37923"/>
    <lineage>
        <taxon>Bacteria</taxon>
        <taxon>Bacillati</taxon>
        <taxon>Actinomycetota</taxon>
        <taxon>Actinomycetes</taxon>
        <taxon>Micrococcales</taxon>
        <taxon>Micrococcaceae</taxon>
        <taxon>Rothia</taxon>
    </lineage>
</organism>
<evidence type="ECO:0000256" key="2">
    <source>
        <dbReference type="ARBA" id="ARBA00004936"/>
    </source>
</evidence>
<dbReference type="GO" id="GO:0005886">
    <property type="term" value="C:plasma membrane"/>
    <property type="evidence" value="ECO:0007669"/>
    <property type="project" value="UniProtKB-SubCell"/>
</dbReference>
<name>A0A7T4MS96_9MICC</name>
<dbReference type="InterPro" id="IPR000917">
    <property type="entry name" value="Sulfatase_N"/>
</dbReference>
<dbReference type="InterPro" id="IPR050448">
    <property type="entry name" value="OpgB/LTA_synthase_biosynth"/>
</dbReference>
<proteinExistence type="predicted"/>
<evidence type="ECO:0000313" key="10">
    <source>
        <dbReference type="Proteomes" id="UP000595221"/>
    </source>
</evidence>
<comment type="subcellular location">
    <subcellularLocation>
        <location evidence="1">Cell membrane</location>
        <topology evidence="1">Multi-pass membrane protein</topology>
    </subcellularLocation>
</comment>
<evidence type="ECO:0000256" key="7">
    <source>
        <dbReference type="SAM" id="Phobius"/>
    </source>
</evidence>
<evidence type="ECO:0000256" key="5">
    <source>
        <dbReference type="ARBA" id="ARBA00022989"/>
    </source>
</evidence>
<keyword evidence="3" id="KW-1003">Cell membrane</keyword>
<feature type="transmembrane region" description="Helical" evidence="7">
    <location>
        <begin position="66"/>
        <end position="91"/>
    </location>
</feature>
<keyword evidence="6 7" id="KW-0472">Membrane</keyword>
<evidence type="ECO:0000259" key="8">
    <source>
        <dbReference type="Pfam" id="PF00884"/>
    </source>
</evidence>
<dbReference type="PANTHER" id="PTHR47371">
    <property type="entry name" value="LIPOTEICHOIC ACID SYNTHASE"/>
    <property type="match status" value="1"/>
</dbReference>
<comment type="pathway">
    <text evidence="2">Cell wall biogenesis; lipoteichoic acid biosynthesis.</text>
</comment>
<accession>A0A7T4MS96</accession>
<sequence length="521" mass="56925">MAGRIGTATRAVGRVLGRILAYLLLWLGLTCLIAALGIRHYWGPITFDQLRTNLFSVQTDGGGGAIVWKGILGVGVLPVVVTLAVAGIIAWRRRVVRRRMADGAPRPPRSWRWPRNILATLSVLALGIGGTSAFASTVGIRDYLRAANSPYTLDDYYAAPTVTSDAGKRNLVVIYLESGEQTLADDQLFEKDAFKGLEEATPESEGWQSIPDFQQYDGGGWTMAGLVSTQCGVPLKGGSGSSSVAETAEGDDAAPQYLGGLTCMGDVLKEHGYRNVFLGGANGDFAAKSKFLGGHGYDEQKDLHDWRAAGEPEENFRSDWGLSDQRLMAHAKDEIDQLHAEAQRTGQPFNLSMLTLDTHEPVHVFDYCNVDTQSEVTSVYACSMNQVADYVQYMKQKGYLEDTAVVIMGDHLKHMSAGDAFHEELDDHPNRTIFNRIWVPEADRKKGALRSGADQLNMYPTMLEAAGLELKDHEAGLGVSAFTEKIPEGSAQSLSPEDDRLLLEARSQEFYDRAWQGAGRS</sequence>
<evidence type="ECO:0000256" key="6">
    <source>
        <dbReference type="ARBA" id="ARBA00023136"/>
    </source>
</evidence>
<feature type="transmembrane region" description="Helical" evidence="7">
    <location>
        <begin position="116"/>
        <end position="135"/>
    </location>
</feature>
<dbReference type="Proteomes" id="UP000595221">
    <property type="component" value="Chromosome"/>
</dbReference>
<dbReference type="AlphaFoldDB" id="A0A7T4MS96"/>
<gene>
    <name evidence="9" type="ORF">I6H58_06710</name>
</gene>
<protein>
    <submittedName>
        <fullName evidence="9">LTA synthase family protein</fullName>
    </submittedName>
</protein>